<dbReference type="Proteomes" id="UP000663850">
    <property type="component" value="Unassembled WGS sequence"/>
</dbReference>
<evidence type="ECO:0000313" key="1">
    <source>
        <dbReference type="EMBL" id="CAE6514000.1"/>
    </source>
</evidence>
<gene>
    <name evidence="1" type="ORF">RDB_LOCUS109641</name>
</gene>
<dbReference type="EMBL" id="CAJMWZ010005997">
    <property type="protein sequence ID" value="CAE6514000.1"/>
    <property type="molecule type" value="Genomic_DNA"/>
</dbReference>
<protein>
    <submittedName>
        <fullName evidence="1">Uncharacterized protein</fullName>
    </submittedName>
</protein>
<accession>A0A8H3HHQ5</accession>
<comment type="caution">
    <text evidence="1">The sequence shown here is derived from an EMBL/GenBank/DDBJ whole genome shotgun (WGS) entry which is preliminary data.</text>
</comment>
<name>A0A8H3HHQ5_9AGAM</name>
<dbReference type="AlphaFoldDB" id="A0A8H3HHQ5"/>
<sequence>MVIPLELWRIIAHELEIQRNQQSLLSLCLTSTAINDNVTPFLYGQVELRTHLSAHSFCRTIKGFGTRLGPFVRTLSIGSYYSYRYWDRLDINALLAGSLSSALTSLPNLRELLVAVDSVDFGRCFEPLATPPPFSLRKLVTPMIGTSSFYNYLMSQPSIEELHVGSEHTLSEYYMSANLSLQPNFLPNLTSITAPISVLKGAIPGRPISQIMIVTELLDWTDAGITIIAPSTWELALCGSRVPITAIGFYQSPHSADPWDQLIPALKQFGVHKSLEMVKIVETLDPPVTEWSKQETLLQRVNQMKTLKGFDRLESIEFGEMSCISSPTTDVLRWLGSMGNLAAWKKCVPSLKQVKMYGVNLP</sequence>
<organism evidence="1 2">
    <name type="scientific">Rhizoctonia solani</name>
    <dbReference type="NCBI Taxonomy" id="456999"/>
    <lineage>
        <taxon>Eukaryota</taxon>
        <taxon>Fungi</taxon>
        <taxon>Dikarya</taxon>
        <taxon>Basidiomycota</taxon>
        <taxon>Agaricomycotina</taxon>
        <taxon>Agaricomycetes</taxon>
        <taxon>Cantharellales</taxon>
        <taxon>Ceratobasidiaceae</taxon>
        <taxon>Rhizoctonia</taxon>
    </lineage>
</organism>
<evidence type="ECO:0000313" key="2">
    <source>
        <dbReference type="Proteomes" id="UP000663850"/>
    </source>
</evidence>
<proteinExistence type="predicted"/>
<reference evidence="1" key="1">
    <citation type="submission" date="2021-01" db="EMBL/GenBank/DDBJ databases">
        <authorList>
            <person name="Kaushik A."/>
        </authorList>
    </citation>
    <scope>NUCLEOTIDE SEQUENCE</scope>
    <source>
        <strain evidence="1">Type strain: AG8-Rh-89/</strain>
    </source>
</reference>